<protein>
    <submittedName>
        <fullName evidence="2">Acetyltransferase (GNAT) family protein</fullName>
    </submittedName>
</protein>
<proteinExistence type="predicted"/>
<dbReference type="RefSeq" id="WP_091471505.1">
    <property type="nucleotide sequence ID" value="NZ_FNFX01000003.1"/>
</dbReference>
<accession>A0A1G9CHY3</accession>
<dbReference type="SUPFAM" id="SSF55729">
    <property type="entry name" value="Acyl-CoA N-acyltransferases (Nat)"/>
    <property type="match status" value="1"/>
</dbReference>
<dbReference type="InterPro" id="IPR000182">
    <property type="entry name" value="GNAT_dom"/>
</dbReference>
<dbReference type="PROSITE" id="PS51186">
    <property type="entry name" value="GNAT"/>
    <property type="match status" value="1"/>
</dbReference>
<evidence type="ECO:0000259" key="1">
    <source>
        <dbReference type="PROSITE" id="PS51186"/>
    </source>
</evidence>
<keyword evidence="2" id="KW-0808">Transferase</keyword>
<dbReference type="EMBL" id="FNFX01000003">
    <property type="protein sequence ID" value="SDK51303.1"/>
    <property type="molecule type" value="Genomic_DNA"/>
</dbReference>
<dbReference type="InterPro" id="IPR016181">
    <property type="entry name" value="Acyl_CoA_acyltransferase"/>
</dbReference>
<sequence>MLEHRLACLADSPLICALVNAAYRGETSRAGWTTEADLLTGVRTSERTVQALIAREDACILLGEEPGGAVVACICLERHHTAENAVHLGMIAVSPLLQNRGYGKAMILAAEKLAQGRWQANYAEMLVISLRQELIAFYQRLGYLLTEQIQPFPQQPDMWQPQVENMQLITLRKAL</sequence>
<keyword evidence="3" id="KW-1185">Reference proteome</keyword>
<dbReference type="CDD" id="cd04301">
    <property type="entry name" value="NAT_SF"/>
    <property type="match status" value="1"/>
</dbReference>
<dbReference type="Proteomes" id="UP000198629">
    <property type="component" value="Unassembled WGS sequence"/>
</dbReference>
<dbReference type="STRING" id="492660.SAMN05192566_1468"/>
<evidence type="ECO:0000313" key="3">
    <source>
        <dbReference type="Proteomes" id="UP000198629"/>
    </source>
</evidence>
<dbReference type="Gene3D" id="3.40.630.30">
    <property type="match status" value="1"/>
</dbReference>
<gene>
    <name evidence="2" type="ORF">SAMN05192566_1468</name>
</gene>
<evidence type="ECO:0000313" key="2">
    <source>
        <dbReference type="EMBL" id="SDK51303.1"/>
    </source>
</evidence>
<organism evidence="2 3">
    <name type="scientific">Methylophilus rhizosphaerae</name>
    <dbReference type="NCBI Taxonomy" id="492660"/>
    <lineage>
        <taxon>Bacteria</taxon>
        <taxon>Pseudomonadati</taxon>
        <taxon>Pseudomonadota</taxon>
        <taxon>Betaproteobacteria</taxon>
        <taxon>Nitrosomonadales</taxon>
        <taxon>Methylophilaceae</taxon>
        <taxon>Methylophilus</taxon>
    </lineage>
</organism>
<dbReference type="GO" id="GO:0016747">
    <property type="term" value="F:acyltransferase activity, transferring groups other than amino-acyl groups"/>
    <property type="evidence" value="ECO:0007669"/>
    <property type="project" value="InterPro"/>
</dbReference>
<dbReference type="Pfam" id="PF00583">
    <property type="entry name" value="Acetyltransf_1"/>
    <property type="match status" value="1"/>
</dbReference>
<dbReference type="OrthoDB" id="119501at2"/>
<feature type="domain" description="N-acetyltransferase" evidence="1">
    <location>
        <begin position="2"/>
        <end position="163"/>
    </location>
</feature>
<dbReference type="AlphaFoldDB" id="A0A1G9CHY3"/>
<name>A0A1G9CHY3_9PROT</name>
<reference evidence="3" key="1">
    <citation type="submission" date="2016-10" db="EMBL/GenBank/DDBJ databases">
        <authorList>
            <person name="Varghese N."/>
            <person name="Submissions S."/>
        </authorList>
    </citation>
    <scope>NUCLEOTIDE SEQUENCE [LARGE SCALE GENOMIC DNA]</scope>
    <source>
        <strain evidence="3">CBMB127</strain>
    </source>
</reference>